<dbReference type="AlphaFoldDB" id="A0A356W7A2"/>
<dbReference type="InterPro" id="IPR025838">
    <property type="entry name" value="Transglut_i_TM"/>
</dbReference>
<name>A0A356W7A2_9PROT</name>
<evidence type="ECO:0000259" key="1">
    <source>
        <dbReference type="Pfam" id="PF14400"/>
    </source>
</evidence>
<accession>A0A356W7A2</accession>
<protein>
    <recommendedName>
        <fullName evidence="1">Inactive transglutaminase fused to 7 transmembrane helices domain-containing protein</fullName>
    </recommendedName>
</protein>
<sequence length="153" mass="17629">MCLSIPPRRSLLLAAAKQKTVNSFTHTRLLALVLAAIGLGIFATKVLQHDYPLTPGLQTTTWDFEIYLDFDTSNQPVRLETFVPSNSENRRVSQEQFYNGAFGLRLNGRNDEGRTAIWTYRYPNDRKVLRYRARLLGETVESPLPDDMRRKLR</sequence>
<dbReference type="Pfam" id="PF14400">
    <property type="entry name" value="Transglut_i_TM"/>
    <property type="match status" value="1"/>
</dbReference>
<organism evidence="2 3">
    <name type="scientific">Hyphomonas atlantica</name>
    <dbReference type="NCBI Taxonomy" id="1280948"/>
    <lineage>
        <taxon>Bacteria</taxon>
        <taxon>Pseudomonadati</taxon>
        <taxon>Pseudomonadota</taxon>
        <taxon>Alphaproteobacteria</taxon>
        <taxon>Hyphomonadales</taxon>
        <taxon>Hyphomonadaceae</taxon>
        <taxon>Hyphomonas</taxon>
    </lineage>
</organism>
<dbReference type="EMBL" id="DOGS01000201">
    <property type="protein sequence ID" value="HBQ49213.1"/>
    <property type="molecule type" value="Genomic_DNA"/>
</dbReference>
<evidence type="ECO:0000313" key="3">
    <source>
        <dbReference type="Proteomes" id="UP000263957"/>
    </source>
</evidence>
<comment type="caution">
    <text evidence="2">The sequence shown here is derived from an EMBL/GenBank/DDBJ whole genome shotgun (WGS) entry which is preliminary data.</text>
</comment>
<dbReference type="Proteomes" id="UP000263957">
    <property type="component" value="Unassembled WGS sequence"/>
</dbReference>
<gene>
    <name evidence="2" type="ORF">DD728_10070</name>
</gene>
<proteinExistence type="predicted"/>
<feature type="domain" description="Inactive transglutaminase fused to 7 transmembrane helices" evidence="1">
    <location>
        <begin position="45"/>
        <end position="139"/>
    </location>
</feature>
<evidence type="ECO:0000313" key="2">
    <source>
        <dbReference type="EMBL" id="HBQ49213.1"/>
    </source>
</evidence>
<feature type="non-terminal residue" evidence="2">
    <location>
        <position position="153"/>
    </location>
</feature>
<reference evidence="2 3" key="1">
    <citation type="journal article" date="2018" name="Nat. Biotechnol.">
        <title>A standardized bacterial taxonomy based on genome phylogeny substantially revises the tree of life.</title>
        <authorList>
            <person name="Parks D.H."/>
            <person name="Chuvochina M."/>
            <person name="Waite D.W."/>
            <person name="Rinke C."/>
            <person name="Skarshewski A."/>
            <person name="Chaumeil P.A."/>
            <person name="Hugenholtz P."/>
        </authorList>
    </citation>
    <scope>NUCLEOTIDE SEQUENCE [LARGE SCALE GENOMIC DNA]</scope>
    <source>
        <strain evidence="2">UBA10378</strain>
    </source>
</reference>